<dbReference type="EMBL" id="JHEG04000001">
    <property type="protein sequence ID" value="KAF3889317.1"/>
    <property type="molecule type" value="Genomic_DNA"/>
</dbReference>
<feature type="region of interest" description="Disordered" evidence="1">
    <location>
        <begin position="1752"/>
        <end position="1784"/>
    </location>
</feature>
<evidence type="ECO:0000259" key="2">
    <source>
        <dbReference type="SMART" id="SM00912"/>
    </source>
</evidence>
<dbReference type="RefSeq" id="WP_050046682.1">
    <property type="nucleotide sequence ID" value="NZ_JHEG04000001.1"/>
</dbReference>
<sequence length="1816" mass="186985">MTKWVWSEKLRRSHRGYLAALHHSVFWRSVVAMAKLTVGIASLINPAFAQSNIVPDNTLGSEASRVTVNFNGTSNEVIAGGAQRGQNLFHSFQEFNIGENRGAYFFVFDPSIQNILARVTGSNRSNILGTLGTRQIIGSNLVRSNANLFLINPNGIVFGENARLDVGASLIATTANGVQFGNQGNFSAINPQTPGVLTVNPSALFFHQINQNGTIENRGLLRVRDGESLLLAGGNVRLDGGILAALGGRIELGGLADAGSIGLDFASQGLKLQFPEVVQKANVSLVNNSLVNVSAGGGGDVAINAQNLDILAGSNIFAGIIGDVGLANNQAGDITINVSGTVRLESDSSIRSDVSPGETGNGGNINITSASLFVLGDSSLISRTSGVGNAGNININARDRVVFSGDNTTVDSGVRSTGRGEGGDILISTNTLEMSDGAQLITPALGVGNAGNIVIEARDRISLTGNSATNFSNTAIFSSLGGNNNRQAEGQGGDIRISTNILELSDGAQMASSTFGIGNAGNIIIEVGDRVTFKGDDTSVSSRVERTGRGKGGDIRISTKILELSDDATLNASTLNFGDAGNILLEAQDRASFDNANVFNSVWGPAAGKGGNINIKTGNLSVTNRAVLSTTTYGNGDAGNITIEARNNVSLSKGGRLLSQIEETGIGTGGNISIYTNSLLLNVGQLNADTQGKGNAGNIIINAQNTLSVDSAIISSTVEETGDGKGGDISIFTSSFNLKDAILTTATLGKGSAGNVRINALNSVFVDTANIFSSVETGATGQGGDINLSTGTLSLTNGGRLTSGTYGTGKAGNVIVEARDRVLLDGSDPDEKNFNSAIITSVGENGIGQGGDIRIATSIFSLTNGAQLVAVTKGKGNAGNVQIRATDAVNIAGSTNTTGRPSAILTFTESGNSGGNITVDTSAFRILEGAVLDSRTSATGNGGNITINTNSLEALSGGQLQASTDGSGQAGKITVNGDASVTISGSDPIFSERAAIIPEISWRYNPNSGFYNRSIGSGIAGDIKVNSGSLSLFNGGQIQASTFGEGKAGNVWITARERVTTNGASANGLFPSGIFSEIFNPQRLGKGGDIAIETGSLTLTNGAQLRVSTWGMGDAGNITIHAKDEVSFAGTSKNGNLLSSVLSTVELTGQGNGGDIKIQAGSLSVTDGAQLQTGTRNRGNAGNILINARDFVLFDGINSTGQIPSSAFTSVERTAVGKGGNIEINTSRLSVDNGAQVITSNNGGKGNGGNIHIDAAFLSLTGNSQLRASTQGEGDAGNIFINTRDRISLDKGAIISNIVGNVSNPGRFGNGKGGIIRIDTGSLSVANGSQLQASTFGTGDAGDLIINARENISFDGFRSFEDSRLNSAAFSIVANNSTGNGGNIRVNTESLAVTNGALLSTTTFGQGRAGNINITARNRIFLNGKNDISEFSSGLYSATLRNANGQGGSISVNADTFQITNGAVVNAQTSSGFQGGDVTINSNSFEATQGGQIITTATNQGQAGSIRLNSNRIILSGIDPTYQPSQQDKIFENQGAASGLFANTTSTASARGGNIQVNARQLNVSDRAQISVNSQGSGVAGEIHVNANRAELRDNAKIIAETTSQDGGNIFINNANLLLLRRGSLVSATAGEQGNGGNVNINSKFIIAIPNEDSDIRANAFEGNGGRVQINTQGIFGTEFRSQETKESDITASSRYGVSGIININSPDNSSIQNNLGELPQNAIDTNTLIANSCIARRNQQQHGSFFITGSGGLPTRPGDASLPSYSTGDVQPVSSEVESTKLPTQERRWQIGDPIIEPAGVYQLPNGKLVLSKEC</sequence>
<dbReference type="InterPro" id="IPR011050">
    <property type="entry name" value="Pectin_lyase_fold/virulence"/>
</dbReference>
<reference evidence="4" key="1">
    <citation type="journal article" date="2015" name="Genome Announc.">
        <title>Draft Genome Sequence of Tolypothrix boutellei Strain VB521301.</title>
        <authorList>
            <person name="Chandrababunaidu M.M."/>
            <person name="Singh D."/>
            <person name="Sen D."/>
            <person name="Bhan S."/>
            <person name="Das S."/>
            <person name="Gupta A."/>
            <person name="Adhikary S.P."/>
            <person name="Tripathy S."/>
        </authorList>
    </citation>
    <scope>NUCLEOTIDE SEQUENCE</scope>
    <source>
        <strain evidence="4">VB521301</strain>
    </source>
</reference>
<protein>
    <submittedName>
        <fullName evidence="3">Filamentous hemagglutinin N-terminal domain-containing protein</fullName>
    </submittedName>
</protein>
<dbReference type="InterPro" id="IPR012334">
    <property type="entry name" value="Pectin_lyas_fold"/>
</dbReference>
<dbReference type="EMBL" id="JHEG02000059">
    <property type="protein sequence ID" value="KIE07243.1"/>
    <property type="molecule type" value="Genomic_DNA"/>
</dbReference>
<accession>A0A0C1QTR9</accession>
<feature type="compositionally biased region" description="Polar residues" evidence="1">
    <location>
        <begin position="1764"/>
        <end position="1784"/>
    </location>
</feature>
<feature type="domain" description="Filamentous haemagglutinin FhaB/tRNA nuclease CdiA-like TPS" evidence="2">
    <location>
        <begin position="60"/>
        <end position="181"/>
    </location>
</feature>
<evidence type="ECO:0000256" key="1">
    <source>
        <dbReference type="SAM" id="MobiDB-lite"/>
    </source>
</evidence>
<dbReference type="Proteomes" id="UP000029738">
    <property type="component" value="Unassembled WGS sequence"/>
</dbReference>
<reference evidence="3" key="2">
    <citation type="submission" date="2019-11" db="EMBL/GenBank/DDBJ databases">
        <title>Improved Assembly of Tolypothrix boutellei genome.</title>
        <authorList>
            <person name="Sarangi A.N."/>
            <person name="Mukherjee M."/>
            <person name="Ghosh S."/>
            <person name="Singh D."/>
            <person name="Das A."/>
            <person name="Kant S."/>
            <person name="Prusty A."/>
            <person name="Tripathy S."/>
        </authorList>
    </citation>
    <scope>NUCLEOTIDE SEQUENCE</scope>
    <source>
        <strain evidence="3">VB521301</strain>
    </source>
</reference>
<comment type="caution">
    <text evidence="4">The sequence shown here is derived from an EMBL/GenBank/DDBJ whole genome shotgun (WGS) entry which is preliminary data.</text>
</comment>
<name>A0A0C1QTR9_9CYAN</name>
<proteinExistence type="predicted"/>
<dbReference type="OrthoDB" id="498732at2"/>
<keyword evidence="5" id="KW-1185">Reference proteome</keyword>
<dbReference type="SUPFAM" id="SSF51126">
    <property type="entry name" value="Pectin lyase-like"/>
    <property type="match status" value="9"/>
</dbReference>
<gene>
    <name evidence="4" type="ORF">DA73_0239575</name>
    <name evidence="3" type="ORF">DA73_0400030425</name>
</gene>
<dbReference type="STRING" id="1479485.DA73_0239575"/>
<dbReference type="Gene3D" id="2.160.20.10">
    <property type="entry name" value="Single-stranded right-handed beta-helix, Pectin lyase-like"/>
    <property type="match status" value="6"/>
</dbReference>
<dbReference type="InterPro" id="IPR008638">
    <property type="entry name" value="FhaB/CdiA-like_TPS"/>
</dbReference>
<evidence type="ECO:0000313" key="4">
    <source>
        <dbReference type="EMBL" id="KIE07243.1"/>
    </source>
</evidence>
<organism evidence="4">
    <name type="scientific">Tolypothrix bouteillei VB521301</name>
    <dbReference type="NCBI Taxonomy" id="1479485"/>
    <lineage>
        <taxon>Bacteria</taxon>
        <taxon>Bacillati</taxon>
        <taxon>Cyanobacteriota</taxon>
        <taxon>Cyanophyceae</taxon>
        <taxon>Nostocales</taxon>
        <taxon>Tolypothrichaceae</taxon>
        <taxon>Tolypothrix</taxon>
    </lineage>
</organism>
<dbReference type="SMART" id="SM00912">
    <property type="entry name" value="Haemagg_act"/>
    <property type="match status" value="1"/>
</dbReference>
<dbReference type="Pfam" id="PF05860">
    <property type="entry name" value="TPS"/>
    <property type="match status" value="1"/>
</dbReference>
<evidence type="ECO:0000313" key="3">
    <source>
        <dbReference type="EMBL" id="KAF3889317.1"/>
    </source>
</evidence>
<dbReference type="NCBIfam" id="TIGR01901">
    <property type="entry name" value="adhes_NPXG"/>
    <property type="match status" value="1"/>
</dbReference>
<evidence type="ECO:0000313" key="5">
    <source>
        <dbReference type="Proteomes" id="UP000029738"/>
    </source>
</evidence>